<evidence type="ECO:0000256" key="1">
    <source>
        <dbReference type="SAM" id="Phobius"/>
    </source>
</evidence>
<keyword evidence="1" id="KW-0812">Transmembrane</keyword>
<sequence length="83" mass="9261">MLRKPRSFPYITHFDLFNRNFVVTVALPLPEPEPVGSRPGAWVEAASGWLAVISVIASLIYWMGACYTTKPVPKKKIGDEEAQ</sequence>
<dbReference type="Proteomes" id="UP001391051">
    <property type="component" value="Unassembled WGS sequence"/>
</dbReference>
<organism evidence="2 3">
    <name type="scientific">Apiospora aurea</name>
    <dbReference type="NCBI Taxonomy" id="335848"/>
    <lineage>
        <taxon>Eukaryota</taxon>
        <taxon>Fungi</taxon>
        <taxon>Dikarya</taxon>
        <taxon>Ascomycota</taxon>
        <taxon>Pezizomycotina</taxon>
        <taxon>Sordariomycetes</taxon>
        <taxon>Xylariomycetidae</taxon>
        <taxon>Amphisphaeriales</taxon>
        <taxon>Apiosporaceae</taxon>
        <taxon>Apiospora</taxon>
    </lineage>
</organism>
<dbReference type="RefSeq" id="XP_066703051.1">
    <property type="nucleotide sequence ID" value="XM_066840424.1"/>
</dbReference>
<keyword evidence="3" id="KW-1185">Reference proteome</keyword>
<evidence type="ECO:0000313" key="3">
    <source>
        <dbReference type="Proteomes" id="UP001391051"/>
    </source>
</evidence>
<protein>
    <submittedName>
        <fullName evidence="2">Uncharacterized protein</fullName>
    </submittedName>
</protein>
<evidence type="ECO:0000313" key="2">
    <source>
        <dbReference type="EMBL" id="KAK7959348.1"/>
    </source>
</evidence>
<comment type="caution">
    <text evidence="2">The sequence shown here is derived from an EMBL/GenBank/DDBJ whole genome shotgun (WGS) entry which is preliminary data.</text>
</comment>
<proteinExistence type="predicted"/>
<accession>A0ABR1QM56</accession>
<dbReference type="EMBL" id="JAQQWE010000003">
    <property type="protein sequence ID" value="KAK7959348.1"/>
    <property type="molecule type" value="Genomic_DNA"/>
</dbReference>
<gene>
    <name evidence="2" type="ORF">PG986_004202</name>
</gene>
<name>A0ABR1QM56_9PEZI</name>
<reference evidence="2 3" key="1">
    <citation type="submission" date="2023-01" db="EMBL/GenBank/DDBJ databases">
        <title>Analysis of 21 Apiospora genomes using comparative genomics revels a genus with tremendous synthesis potential of carbohydrate active enzymes and secondary metabolites.</title>
        <authorList>
            <person name="Sorensen T."/>
        </authorList>
    </citation>
    <scope>NUCLEOTIDE SEQUENCE [LARGE SCALE GENOMIC DNA]</scope>
    <source>
        <strain evidence="2 3">CBS 24483</strain>
    </source>
</reference>
<keyword evidence="1" id="KW-0472">Membrane</keyword>
<dbReference type="GeneID" id="92073486"/>
<feature type="transmembrane region" description="Helical" evidence="1">
    <location>
        <begin position="46"/>
        <end position="67"/>
    </location>
</feature>
<keyword evidence="1" id="KW-1133">Transmembrane helix</keyword>